<feature type="compositionally biased region" description="Basic and acidic residues" evidence="3">
    <location>
        <begin position="1"/>
        <end position="19"/>
    </location>
</feature>
<evidence type="ECO:0000256" key="3">
    <source>
        <dbReference type="SAM" id="MobiDB-lite"/>
    </source>
</evidence>
<keyword evidence="4" id="KW-0812">Transmembrane</keyword>
<feature type="transmembrane region" description="Helical" evidence="4">
    <location>
        <begin position="73"/>
        <end position="95"/>
    </location>
</feature>
<feature type="transmembrane region" description="Helical" evidence="4">
    <location>
        <begin position="240"/>
        <end position="257"/>
    </location>
</feature>
<protein>
    <submittedName>
        <fullName evidence="6">MFS general substrate transporter</fullName>
    </submittedName>
</protein>
<feature type="transmembrane region" description="Helical" evidence="4">
    <location>
        <begin position="161"/>
        <end position="181"/>
    </location>
</feature>
<keyword evidence="4" id="KW-1133">Transmembrane helix</keyword>
<feature type="transmembrane region" description="Helical" evidence="4">
    <location>
        <begin position="398"/>
        <end position="418"/>
    </location>
</feature>
<dbReference type="PROSITE" id="PS50850">
    <property type="entry name" value="MFS"/>
    <property type="match status" value="1"/>
</dbReference>
<evidence type="ECO:0000256" key="4">
    <source>
        <dbReference type="SAM" id="Phobius"/>
    </source>
</evidence>
<dbReference type="PANTHER" id="PTHR11360">
    <property type="entry name" value="MONOCARBOXYLATE TRANSPORTER"/>
    <property type="match status" value="1"/>
</dbReference>
<dbReference type="RefSeq" id="XP_033653332.1">
    <property type="nucleotide sequence ID" value="XM_033795648.1"/>
</dbReference>
<dbReference type="InterPro" id="IPR050327">
    <property type="entry name" value="Proton-linked_MCT"/>
</dbReference>
<comment type="similarity">
    <text evidence="2">Belongs to the major facilitator superfamily. Monocarboxylate porter (TC 2.A.1.13) family.</text>
</comment>
<comment type="subcellular location">
    <subcellularLocation>
        <location evidence="1">Membrane</location>
        <topology evidence="1">Multi-pass membrane protein</topology>
    </subcellularLocation>
</comment>
<gene>
    <name evidence="6" type="ORF">EI97DRAFT_378162</name>
</gene>
<proteinExistence type="inferred from homology"/>
<name>A0A6A6JI82_WESOR</name>
<dbReference type="PANTHER" id="PTHR11360:SF281">
    <property type="entry name" value="ASPYRIDONES EFFLUX PROTEIN APDF-RELATED"/>
    <property type="match status" value="1"/>
</dbReference>
<keyword evidence="7" id="KW-1185">Reference proteome</keyword>
<sequence length="427" mass="45871">MSHDTISKRELHSTTDIEPLKPQPGPEGGAQAWLTLAGSFLVNYSTFGLINSFGFFQNYYQNYAFHNVPPSTIAFIGTLQIMLTNILGAISGALCDSYNVKYLYTASGLGLVSSMIVLSYINHGPLWQAFLVQGLFMGLSIAFGAQPALVAAGQHFKQRRAFAMAIVIGGCALGGVCFPLMLSQLVPKVGFSWSLRLASFKVAMCYSTAIAISTSKHARKPLRGIFHSLVDFGGFQDRRYLVLAIGAWFANVGIWIPNYYIETYCMIIDPTAPIKGYLLPLINGTSILGMILGGLMGDQIGRLNVLYHMALILGLLCTMWALSSTVTILVAFAILFGFFSGAYVALVPSAVGQISPDEKLGGRIGAFYSLVAFSSVVGTPVGGLLITDHTKGGYQGVILYAGATLSLGGVLMLASRLLHDTSLRARW</sequence>
<dbReference type="InterPro" id="IPR020846">
    <property type="entry name" value="MFS_dom"/>
</dbReference>
<dbReference type="InterPro" id="IPR036259">
    <property type="entry name" value="MFS_trans_sf"/>
</dbReference>
<evidence type="ECO:0000313" key="6">
    <source>
        <dbReference type="EMBL" id="KAF2275793.1"/>
    </source>
</evidence>
<feature type="transmembrane region" description="Helical" evidence="4">
    <location>
        <begin position="364"/>
        <end position="386"/>
    </location>
</feature>
<evidence type="ECO:0000256" key="2">
    <source>
        <dbReference type="ARBA" id="ARBA00006727"/>
    </source>
</evidence>
<dbReference type="Gene3D" id="1.20.1250.20">
    <property type="entry name" value="MFS general substrate transporter like domains"/>
    <property type="match status" value="2"/>
</dbReference>
<dbReference type="GO" id="GO:0016020">
    <property type="term" value="C:membrane"/>
    <property type="evidence" value="ECO:0007669"/>
    <property type="project" value="UniProtKB-SubCell"/>
</dbReference>
<feature type="region of interest" description="Disordered" evidence="3">
    <location>
        <begin position="1"/>
        <end position="26"/>
    </location>
</feature>
<feature type="transmembrane region" description="Helical" evidence="4">
    <location>
        <begin position="328"/>
        <end position="352"/>
    </location>
</feature>
<dbReference type="EMBL" id="ML986495">
    <property type="protein sequence ID" value="KAF2275793.1"/>
    <property type="molecule type" value="Genomic_DNA"/>
</dbReference>
<keyword evidence="4" id="KW-0472">Membrane</keyword>
<organism evidence="6 7">
    <name type="scientific">Westerdykella ornata</name>
    <dbReference type="NCBI Taxonomy" id="318751"/>
    <lineage>
        <taxon>Eukaryota</taxon>
        <taxon>Fungi</taxon>
        <taxon>Dikarya</taxon>
        <taxon>Ascomycota</taxon>
        <taxon>Pezizomycotina</taxon>
        <taxon>Dothideomycetes</taxon>
        <taxon>Pleosporomycetidae</taxon>
        <taxon>Pleosporales</taxon>
        <taxon>Sporormiaceae</taxon>
        <taxon>Westerdykella</taxon>
    </lineage>
</organism>
<feature type="domain" description="Major facilitator superfamily (MFS) profile" evidence="5">
    <location>
        <begin position="239"/>
        <end position="427"/>
    </location>
</feature>
<feature type="transmembrane region" description="Helical" evidence="4">
    <location>
        <begin position="102"/>
        <end position="121"/>
    </location>
</feature>
<dbReference type="AlphaFoldDB" id="A0A6A6JI82"/>
<feature type="transmembrane region" description="Helical" evidence="4">
    <location>
        <begin position="193"/>
        <end position="213"/>
    </location>
</feature>
<dbReference type="GeneID" id="54548823"/>
<dbReference type="GO" id="GO:0022857">
    <property type="term" value="F:transmembrane transporter activity"/>
    <property type="evidence" value="ECO:0007669"/>
    <property type="project" value="InterPro"/>
</dbReference>
<dbReference type="InterPro" id="IPR011701">
    <property type="entry name" value="MFS"/>
</dbReference>
<evidence type="ECO:0000313" key="7">
    <source>
        <dbReference type="Proteomes" id="UP000800097"/>
    </source>
</evidence>
<dbReference type="OrthoDB" id="6509908at2759"/>
<feature type="transmembrane region" description="Helical" evidence="4">
    <location>
        <begin position="277"/>
        <end position="296"/>
    </location>
</feature>
<reference evidence="6" key="1">
    <citation type="journal article" date="2020" name="Stud. Mycol.">
        <title>101 Dothideomycetes genomes: a test case for predicting lifestyles and emergence of pathogens.</title>
        <authorList>
            <person name="Haridas S."/>
            <person name="Albert R."/>
            <person name="Binder M."/>
            <person name="Bloem J."/>
            <person name="Labutti K."/>
            <person name="Salamov A."/>
            <person name="Andreopoulos B."/>
            <person name="Baker S."/>
            <person name="Barry K."/>
            <person name="Bills G."/>
            <person name="Bluhm B."/>
            <person name="Cannon C."/>
            <person name="Castanera R."/>
            <person name="Culley D."/>
            <person name="Daum C."/>
            <person name="Ezra D."/>
            <person name="Gonzalez J."/>
            <person name="Henrissat B."/>
            <person name="Kuo A."/>
            <person name="Liang C."/>
            <person name="Lipzen A."/>
            <person name="Lutzoni F."/>
            <person name="Magnuson J."/>
            <person name="Mondo S."/>
            <person name="Nolan M."/>
            <person name="Ohm R."/>
            <person name="Pangilinan J."/>
            <person name="Park H.-J."/>
            <person name="Ramirez L."/>
            <person name="Alfaro M."/>
            <person name="Sun H."/>
            <person name="Tritt A."/>
            <person name="Yoshinaga Y."/>
            <person name="Zwiers L.-H."/>
            <person name="Turgeon B."/>
            <person name="Goodwin S."/>
            <person name="Spatafora J."/>
            <person name="Crous P."/>
            <person name="Grigoriev I."/>
        </authorList>
    </citation>
    <scope>NUCLEOTIDE SEQUENCE</scope>
    <source>
        <strain evidence="6">CBS 379.55</strain>
    </source>
</reference>
<dbReference type="Pfam" id="PF07690">
    <property type="entry name" value="MFS_1"/>
    <property type="match status" value="2"/>
</dbReference>
<dbReference type="SUPFAM" id="SSF103473">
    <property type="entry name" value="MFS general substrate transporter"/>
    <property type="match status" value="1"/>
</dbReference>
<evidence type="ECO:0000256" key="1">
    <source>
        <dbReference type="ARBA" id="ARBA00004141"/>
    </source>
</evidence>
<accession>A0A6A6JI82</accession>
<feature type="transmembrane region" description="Helical" evidence="4">
    <location>
        <begin position="303"/>
        <end position="322"/>
    </location>
</feature>
<feature type="transmembrane region" description="Helical" evidence="4">
    <location>
        <begin position="127"/>
        <end position="149"/>
    </location>
</feature>
<feature type="transmembrane region" description="Helical" evidence="4">
    <location>
        <begin position="32"/>
        <end position="53"/>
    </location>
</feature>
<dbReference type="Proteomes" id="UP000800097">
    <property type="component" value="Unassembled WGS sequence"/>
</dbReference>
<evidence type="ECO:0000259" key="5">
    <source>
        <dbReference type="PROSITE" id="PS50850"/>
    </source>
</evidence>